<evidence type="ECO:0000259" key="11">
    <source>
        <dbReference type="PROSITE" id="PS51141"/>
    </source>
</evidence>
<keyword evidence="15" id="KW-1185">Reference proteome</keyword>
<keyword evidence="6" id="KW-0238">DNA-binding</keyword>
<dbReference type="PANTHER" id="PTHR31251:SF169">
    <property type="entry name" value="SQUAMOSA PROMOTER-BINDING-LIKE PROTEIN 8"/>
    <property type="match status" value="1"/>
</dbReference>
<reference evidence="13" key="1">
    <citation type="submission" date="2019-07" db="EMBL/GenBank/DDBJ databases">
        <authorList>
            <person name="Alioto T."/>
            <person name="Alioto T."/>
            <person name="Gomez Garrido J."/>
        </authorList>
    </citation>
    <scope>NUCLEOTIDE SEQUENCE</scope>
</reference>
<dbReference type="InParanoid" id="A0A5E4FMY1"/>
<keyword evidence="3 9" id="KW-0863">Zinc-finger</keyword>
<dbReference type="InterPro" id="IPR004333">
    <property type="entry name" value="SBP_dom"/>
</dbReference>
<feature type="compositionally biased region" description="Polar residues" evidence="10">
    <location>
        <begin position="264"/>
        <end position="274"/>
    </location>
</feature>
<dbReference type="AlphaFoldDB" id="A0A5E4FMY1"/>
<dbReference type="Proteomes" id="UP000327085">
    <property type="component" value="Chromosome 2"/>
</dbReference>
<dbReference type="Proteomes" id="UP001054821">
    <property type="component" value="Chromosome 2"/>
</dbReference>
<evidence type="ECO:0000256" key="6">
    <source>
        <dbReference type="ARBA" id="ARBA00023125"/>
    </source>
</evidence>
<dbReference type="Pfam" id="PF03110">
    <property type="entry name" value="SBP"/>
    <property type="match status" value="1"/>
</dbReference>
<dbReference type="OMA" id="DPRITNH"/>
<evidence type="ECO:0000313" key="13">
    <source>
        <dbReference type="EMBL" id="VVA27998.1"/>
    </source>
</evidence>
<accession>A0A5E4FMY1</accession>
<evidence type="ECO:0000313" key="12">
    <source>
        <dbReference type="EMBL" id="KAI5345100.1"/>
    </source>
</evidence>
<keyword evidence="7" id="KW-0804">Transcription</keyword>
<gene>
    <name evidence="13" type="ORF">ALMOND_2B005917</name>
    <name evidence="12" type="ORF">L3X38_012977</name>
</gene>
<evidence type="ECO:0000256" key="2">
    <source>
        <dbReference type="ARBA" id="ARBA00022723"/>
    </source>
</evidence>
<evidence type="ECO:0000256" key="1">
    <source>
        <dbReference type="ARBA" id="ARBA00004123"/>
    </source>
</evidence>
<dbReference type="PROSITE" id="PS51141">
    <property type="entry name" value="ZF_SBP"/>
    <property type="match status" value="1"/>
</dbReference>
<evidence type="ECO:0000256" key="10">
    <source>
        <dbReference type="SAM" id="MobiDB-lite"/>
    </source>
</evidence>
<feature type="region of interest" description="Disordered" evidence="10">
    <location>
        <begin position="1"/>
        <end position="30"/>
    </location>
</feature>
<keyword evidence="4" id="KW-0862">Zinc</keyword>
<evidence type="ECO:0000256" key="3">
    <source>
        <dbReference type="ARBA" id="ARBA00022771"/>
    </source>
</evidence>
<dbReference type="GO" id="GO:0003677">
    <property type="term" value="F:DNA binding"/>
    <property type="evidence" value="ECO:0007669"/>
    <property type="project" value="UniProtKB-KW"/>
</dbReference>
<evidence type="ECO:0000313" key="14">
    <source>
        <dbReference type="Proteomes" id="UP000327085"/>
    </source>
</evidence>
<keyword evidence="2" id="KW-0479">Metal-binding</keyword>
<dbReference type="GO" id="GO:0005634">
    <property type="term" value="C:nucleus"/>
    <property type="evidence" value="ECO:0007669"/>
    <property type="project" value="UniProtKB-SubCell"/>
</dbReference>
<evidence type="ECO:0000256" key="4">
    <source>
        <dbReference type="ARBA" id="ARBA00022833"/>
    </source>
</evidence>
<feature type="domain" description="SBP-type" evidence="11">
    <location>
        <begin position="170"/>
        <end position="247"/>
    </location>
</feature>
<evidence type="ECO:0000313" key="15">
    <source>
        <dbReference type="Proteomes" id="UP001054821"/>
    </source>
</evidence>
<keyword evidence="5" id="KW-0805">Transcription regulation</keyword>
<dbReference type="Gramene" id="VVA27998">
    <property type="protein sequence ID" value="VVA27998"/>
    <property type="gene ID" value="Prudul26B005917"/>
</dbReference>
<dbReference type="EMBL" id="CABIKO010000131">
    <property type="protein sequence ID" value="VVA27998.1"/>
    <property type="molecule type" value="Genomic_DNA"/>
</dbReference>
<dbReference type="SUPFAM" id="SSF103612">
    <property type="entry name" value="SBT domain"/>
    <property type="match status" value="1"/>
</dbReference>
<evidence type="ECO:0000256" key="5">
    <source>
        <dbReference type="ARBA" id="ARBA00023015"/>
    </source>
</evidence>
<evidence type="ECO:0000256" key="8">
    <source>
        <dbReference type="ARBA" id="ARBA00023242"/>
    </source>
</evidence>
<reference evidence="12 15" key="3">
    <citation type="journal article" date="2022" name="G3 (Bethesda)">
        <title>Whole-genome sequence and methylome profiling of the almond [Prunus dulcis (Mill.) D.A. Webb] cultivar 'Nonpareil'.</title>
        <authorList>
            <person name="D'Amico-Willman K.M."/>
            <person name="Ouma W.Z."/>
            <person name="Meulia T."/>
            <person name="Sideli G.M."/>
            <person name="Gradziel T.M."/>
            <person name="Fresnedo-Ramirez J."/>
        </authorList>
    </citation>
    <scope>NUCLEOTIDE SEQUENCE [LARGE SCALE GENOMIC DNA]</scope>
    <source>
        <strain evidence="12">Clone GOH B32 T37-40</strain>
    </source>
</reference>
<organism evidence="13 14">
    <name type="scientific">Prunus dulcis</name>
    <name type="common">Almond</name>
    <name type="synonym">Amygdalus dulcis</name>
    <dbReference type="NCBI Taxonomy" id="3755"/>
    <lineage>
        <taxon>Eukaryota</taxon>
        <taxon>Viridiplantae</taxon>
        <taxon>Streptophyta</taxon>
        <taxon>Embryophyta</taxon>
        <taxon>Tracheophyta</taxon>
        <taxon>Spermatophyta</taxon>
        <taxon>Magnoliopsida</taxon>
        <taxon>eudicotyledons</taxon>
        <taxon>Gunneridae</taxon>
        <taxon>Pentapetalae</taxon>
        <taxon>rosids</taxon>
        <taxon>fabids</taxon>
        <taxon>Rosales</taxon>
        <taxon>Rosaceae</taxon>
        <taxon>Amygdaloideae</taxon>
        <taxon>Amygdaleae</taxon>
        <taxon>Prunus</taxon>
    </lineage>
</organism>
<feature type="compositionally biased region" description="Low complexity" evidence="10">
    <location>
        <begin position="275"/>
        <end position="290"/>
    </location>
</feature>
<keyword evidence="8" id="KW-0539">Nucleus</keyword>
<dbReference type="GO" id="GO:0008270">
    <property type="term" value="F:zinc ion binding"/>
    <property type="evidence" value="ECO:0007669"/>
    <property type="project" value="UniProtKB-KW"/>
</dbReference>
<reference evidence="14" key="2">
    <citation type="journal article" date="2020" name="Plant J.">
        <title>Transposons played a major role in the diversification between the closely related almond and peach genomes: results from the almond genome sequence.</title>
        <authorList>
            <person name="Alioto T."/>
            <person name="Alexiou K.G."/>
            <person name="Bardil A."/>
            <person name="Barteri F."/>
            <person name="Castanera R."/>
            <person name="Cruz F."/>
            <person name="Dhingra A."/>
            <person name="Duval H."/>
            <person name="Fernandez I Marti A."/>
            <person name="Frias L."/>
            <person name="Galan B."/>
            <person name="Garcia J.L."/>
            <person name="Howad W."/>
            <person name="Gomez-Garrido J."/>
            <person name="Gut M."/>
            <person name="Julca I."/>
            <person name="Morata J."/>
            <person name="Puigdomenech P."/>
            <person name="Ribeca P."/>
            <person name="Rubio Cabetas M.J."/>
            <person name="Vlasova A."/>
            <person name="Wirthensohn M."/>
            <person name="Garcia-Mas J."/>
            <person name="Gabaldon T."/>
            <person name="Casacuberta J.M."/>
            <person name="Arus P."/>
        </authorList>
    </citation>
    <scope>NUCLEOTIDE SEQUENCE [LARGE SCALE GENOMIC DNA]</scope>
    <source>
        <strain evidence="14">cv. Texas</strain>
    </source>
</reference>
<feature type="region of interest" description="Disordered" evidence="10">
    <location>
        <begin position="264"/>
        <end position="290"/>
    </location>
</feature>
<comment type="subcellular location">
    <subcellularLocation>
        <location evidence="1">Nucleus</location>
    </subcellularLocation>
</comment>
<dbReference type="EMBL" id="JAJFAZ020000002">
    <property type="protein sequence ID" value="KAI5345100.1"/>
    <property type="molecule type" value="Genomic_DNA"/>
</dbReference>
<dbReference type="PANTHER" id="PTHR31251">
    <property type="entry name" value="SQUAMOSA PROMOTER-BINDING-LIKE PROTEIN 4"/>
    <property type="match status" value="1"/>
</dbReference>
<evidence type="ECO:0000256" key="7">
    <source>
        <dbReference type="ARBA" id="ARBA00023163"/>
    </source>
</evidence>
<dbReference type="InterPro" id="IPR036893">
    <property type="entry name" value="SBP_sf"/>
</dbReference>
<sequence>MLDYEWGNPSTVMLSPDNDPGSDPTRHHHNTTTIFDHYASQASQASAFNNLVPPPPPPQQQSHHAAFAHHFNSAQAQQLHSIYDAHAYANASAYAPPNHHPLLSLDPIHGGAAHGLILVPKSEDLCRPVDFASRIGLNLGGRTYFSSEDDFMNRLYRRTRPATETGSNHAPRCQAEGCTADLSHAKHYHRRHKVCEFHSKASTVIANGLTQRFCQQCSRFHLLPEFDNGKRSCRRRLADHNRRRRKTQQTNQENHNSQVQQLVENARNSSSDNVARSPPESAAHSASSVTVALSPPRMTLDCFRQRPYQAAATTSSGSSSSLFFSSG</sequence>
<dbReference type="InterPro" id="IPR044817">
    <property type="entry name" value="SBP-like"/>
</dbReference>
<dbReference type="Gene3D" id="4.10.1100.10">
    <property type="entry name" value="Transcription factor, SBP-box domain"/>
    <property type="match status" value="1"/>
</dbReference>
<protein>
    <submittedName>
        <fullName evidence="13">PREDICTED: squamosa</fullName>
    </submittedName>
</protein>
<name>A0A5E4FMY1_PRUDU</name>
<evidence type="ECO:0000256" key="9">
    <source>
        <dbReference type="PROSITE-ProRule" id="PRU00470"/>
    </source>
</evidence>
<dbReference type="FunFam" id="4.10.1100.10:FF:000001">
    <property type="entry name" value="Squamosa promoter-binding-like protein 14"/>
    <property type="match status" value="1"/>
</dbReference>
<proteinExistence type="predicted"/>